<organism evidence="3 4">
    <name type="scientific">Globodera pallida</name>
    <name type="common">Potato cyst nematode worm</name>
    <name type="synonym">Heterodera pallida</name>
    <dbReference type="NCBI Taxonomy" id="36090"/>
    <lineage>
        <taxon>Eukaryota</taxon>
        <taxon>Metazoa</taxon>
        <taxon>Ecdysozoa</taxon>
        <taxon>Nematoda</taxon>
        <taxon>Chromadorea</taxon>
        <taxon>Rhabditida</taxon>
        <taxon>Tylenchina</taxon>
        <taxon>Tylenchomorpha</taxon>
        <taxon>Tylenchoidea</taxon>
        <taxon>Heteroderidae</taxon>
        <taxon>Heteroderinae</taxon>
        <taxon>Globodera</taxon>
    </lineage>
</organism>
<evidence type="ECO:0000313" key="3">
    <source>
        <dbReference type="Proteomes" id="UP000050741"/>
    </source>
</evidence>
<reference evidence="4" key="3">
    <citation type="submission" date="2016-06" db="UniProtKB">
        <authorList>
            <consortium name="WormBaseParasite"/>
        </authorList>
    </citation>
    <scope>IDENTIFICATION</scope>
</reference>
<evidence type="ECO:0000313" key="4">
    <source>
        <dbReference type="WBParaSite" id="GPLIN_000086700"/>
    </source>
</evidence>
<keyword evidence="3" id="KW-1185">Reference proteome</keyword>
<sequence>MLLFLFNMYLYMIGTVFICGLTLILCDKDWRLFEELYLNVVIWVQNHLIKLHGKQHNTSHEQNSAPDPFSSGNDDAQQTTPSKYYDTDNVFEASSDTGSHTDDGFELLQLSAQPSPNLAVLELSSELCGQAIETIVKVCHICLVWYWP</sequence>
<evidence type="ECO:0000256" key="2">
    <source>
        <dbReference type="SAM" id="Phobius"/>
    </source>
</evidence>
<keyword evidence="2" id="KW-0812">Transmembrane</keyword>
<keyword evidence="2" id="KW-0472">Membrane</keyword>
<dbReference type="WBParaSite" id="GPLIN_000086700">
    <property type="protein sequence ID" value="GPLIN_000086700"/>
    <property type="gene ID" value="GPLIN_000086700"/>
</dbReference>
<dbReference type="Proteomes" id="UP000050741">
    <property type="component" value="Unassembled WGS sequence"/>
</dbReference>
<dbReference type="AlphaFoldDB" id="A0A183BJT8"/>
<name>A0A183BJT8_GLOPA</name>
<protein>
    <submittedName>
        <fullName evidence="4">Secreted protein</fullName>
    </submittedName>
</protein>
<feature type="compositionally biased region" description="Polar residues" evidence="1">
    <location>
        <begin position="60"/>
        <end position="82"/>
    </location>
</feature>
<keyword evidence="2" id="KW-1133">Transmembrane helix</keyword>
<accession>A0A183BJT8</accession>
<evidence type="ECO:0000256" key="1">
    <source>
        <dbReference type="SAM" id="MobiDB-lite"/>
    </source>
</evidence>
<reference evidence="3" key="2">
    <citation type="submission" date="2014-05" db="EMBL/GenBank/DDBJ databases">
        <title>The genome and life-stage specific transcriptomes of Globodera pallida elucidate key aspects of plant parasitism by a cyst nematode.</title>
        <authorList>
            <person name="Cotton J.A."/>
            <person name="Lilley C.J."/>
            <person name="Jones L.M."/>
            <person name="Kikuchi T."/>
            <person name="Reid A.J."/>
            <person name="Thorpe P."/>
            <person name="Tsai I.J."/>
            <person name="Beasley H."/>
            <person name="Blok V."/>
            <person name="Cock P.J.A."/>
            <person name="Van den Akker S.E."/>
            <person name="Holroyd N."/>
            <person name="Hunt M."/>
            <person name="Mantelin S."/>
            <person name="Naghra H."/>
            <person name="Pain A."/>
            <person name="Palomares-Rius J.E."/>
            <person name="Zarowiecki M."/>
            <person name="Berriman M."/>
            <person name="Jones J.T."/>
            <person name="Urwin P.E."/>
        </authorList>
    </citation>
    <scope>NUCLEOTIDE SEQUENCE [LARGE SCALE GENOMIC DNA]</scope>
    <source>
        <strain evidence="3">Lindley</strain>
    </source>
</reference>
<feature type="region of interest" description="Disordered" evidence="1">
    <location>
        <begin position="57"/>
        <end position="83"/>
    </location>
</feature>
<reference evidence="3" key="1">
    <citation type="submission" date="2013-12" db="EMBL/GenBank/DDBJ databases">
        <authorList>
            <person name="Aslett M."/>
        </authorList>
    </citation>
    <scope>NUCLEOTIDE SEQUENCE [LARGE SCALE GENOMIC DNA]</scope>
    <source>
        <strain evidence="3">Lindley</strain>
    </source>
</reference>
<proteinExistence type="predicted"/>
<feature type="transmembrane region" description="Helical" evidence="2">
    <location>
        <begin position="6"/>
        <end position="26"/>
    </location>
</feature>